<dbReference type="GO" id="GO:0019632">
    <property type="term" value="P:shikimate metabolic process"/>
    <property type="evidence" value="ECO:0007669"/>
    <property type="project" value="TreeGrafter"/>
</dbReference>
<dbReference type="InterPro" id="IPR022893">
    <property type="entry name" value="Shikimate_DH_fam"/>
</dbReference>
<evidence type="ECO:0000256" key="3">
    <source>
        <dbReference type="ARBA" id="ARBA00022857"/>
    </source>
</evidence>
<keyword evidence="5" id="KW-0057">Aromatic amino acid biosynthesis</keyword>
<evidence type="ECO:0000259" key="8">
    <source>
        <dbReference type="Pfam" id="PF08501"/>
    </source>
</evidence>
<dbReference type="RefSeq" id="WP_198443002.1">
    <property type="nucleotide sequence ID" value="NZ_CBCSHE010000010.1"/>
</dbReference>
<dbReference type="SUPFAM" id="SSF53223">
    <property type="entry name" value="Aminoacid dehydrogenase-like, N-terminal domain"/>
    <property type="match status" value="1"/>
</dbReference>
<dbReference type="SUPFAM" id="SSF51735">
    <property type="entry name" value="NAD(P)-binding Rossmann-fold domains"/>
    <property type="match status" value="1"/>
</dbReference>
<dbReference type="KEGG" id="tper:IWA51_02340"/>
<dbReference type="GO" id="GO:0003855">
    <property type="term" value="F:3-dehydroquinate dehydratase activity"/>
    <property type="evidence" value="ECO:0007669"/>
    <property type="project" value="InterPro"/>
</dbReference>
<evidence type="ECO:0000256" key="4">
    <source>
        <dbReference type="ARBA" id="ARBA00023002"/>
    </source>
</evidence>
<dbReference type="UniPathway" id="UPA00053">
    <property type="reaction ID" value="UER00087"/>
</dbReference>
<dbReference type="InterPro" id="IPR036291">
    <property type="entry name" value="NAD(P)-bd_dom_sf"/>
</dbReference>
<evidence type="ECO:0000256" key="5">
    <source>
        <dbReference type="ARBA" id="ARBA00023141"/>
    </source>
</evidence>
<dbReference type="Pfam" id="PF08501">
    <property type="entry name" value="Shikimate_dh_N"/>
    <property type="match status" value="1"/>
</dbReference>
<dbReference type="PANTHER" id="PTHR21089:SF1">
    <property type="entry name" value="BIFUNCTIONAL 3-DEHYDROQUINATE DEHYDRATASE_SHIKIMATE DEHYDROGENASE, CHLOROPLASTIC"/>
    <property type="match status" value="1"/>
</dbReference>
<accession>A0A7T3REA5</accession>
<keyword evidence="4" id="KW-0560">Oxidoreductase</keyword>
<gene>
    <name evidence="9" type="ORF">IWA51_02340</name>
</gene>
<dbReference type="InterPro" id="IPR013708">
    <property type="entry name" value="Shikimate_DH-bd_N"/>
</dbReference>
<organism evidence="9 10">
    <name type="scientific">Treponema peruense</name>
    <dbReference type="NCBI Taxonomy" id="2787628"/>
    <lineage>
        <taxon>Bacteria</taxon>
        <taxon>Pseudomonadati</taxon>
        <taxon>Spirochaetota</taxon>
        <taxon>Spirochaetia</taxon>
        <taxon>Spirochaetales</taxon>
        <taxon>Treponemataceae</taxon>
        <taxon>Treponema</taxon>
    </lineage>
</organism>
<keyword evidence="5" id="KW-0028">Amino-acid biosynthesis</keyword>
<reference evidence="9 10" key="1">
    <citation type="submission" date="2020-11" db="EMBL/GenBank/DDBJ databases">
        <title>Treponema Peruensis nv. sp., first commensal Treponema isolated from human feces.</title>
        <authorList>
            <person name="Belkhou C."/>
            <person name="Raes J."/>
        </authorList>
    </citation>
    <scope>NUCLEOTIDE SEQUENCE [LARGE SCALE GENOMIC DNA]</scope>
    <source>
        <strain evidence="9 10">RCC2812</strain>
    </source>
</reference>
<evidence type="ECO:0000256" key="1">
    <source>
        <dbReference type="ARBA" id="ARBA00004871"/>
    </source>
</evidence>
<dbReference type="Pfam" id="PF01488">
    <property type="entry name" value="Shikimate_DH"/>
    <property type="match status" value="1"/>
</dbReference>
<feature type="domain" description="Shikimate dehydrogenase substrate binding N-terminal" evidence="8">
    <location>
        <begin position="242"/>
        <end position="322"/>
    </location>
</feature>
<sequence length="499" mass="55364">MNTPKICLTLTGKTLAEDLAVLDRYRDYVDIAELRADFLDSDERLRVRDFPEMAGIPCILTLRRKIDGGCFIEGEAARTILFARALSFAAEDKRKNFHYVDFEEDFHIPSLQDAALAFGTKIIRSVHDMKNPVSNICERLAALKTTGYEIPKIAFMPHSLDDVKNLFEEAKKLNDNEHILVAMGPLGVPSRILGERLKNFLTYTSAPESAQGLPSLSHMDPRTLCEEYNFKSINSETELFGITGWPLTATSSPALHNGGYKKLGMNCAYIPMRAEKFTQALSFAEAIGVKGMSVTIPHKEAVLDCGFKTDADVDKIGASNTIVRNGDTWNSYNTDAYGFAKSLLEFTGLKSLAGKKVAIIGAGGAARAIAYAVKKLRGKACVFNRTVEKAAELAEKYHFKYSALNADAVSLLKKYSSIIIQTTSRGMNSSGPYNEKDDPIWFYNFSGKEILFDIVYVPEVTPVMGRAAEAGCRVCNGYDMLRYQGYRQFELFTGKKYEG</sequence>
<dbReference type="Proteomes" id="UP000595224">
    <property type="component" value="Chromosome"/>
</dbReference>
<feature type="domain" description="Quinate/shikimate 5-dehydrogenase/glutamyl-tRNA reductase" evidence="7">
    <location>
        <begin position="349"/>
        <end position="424"/>
    </location>
</feature>
<dbReference type="Gene3D" id="3.40.50.10860">
    <property type="entry name" value="Leucine Dehydrogenase, chain A, domain 1"/>
    <property type="match status" value="1"/>
</dbReference>
<dbReference type="Gene3D" id="3.40.50.720">
    <property type="entry name" value="NAD(P)-binding Rossmann-like Domain"/>
    <property type="match status" value="1"/>
</dbReference>
<dbReference type="Pfam" id="PF01487">
    <property type="entry name" value="DHquinase_I"/>
    <property type="match status" value="1"/>
</dbReference>
<dbReference type="InterPro" id="IPR001381">
    <property type="entry name" value="DHquinase_I"/>
</dbReference>
<dbReference type="Gene3D" id="3.20.20.70">
    <property type="entry name" value="Aldolase class I"/>
    <property type="match status" value="1"/>
</dbReference>
<keyword evidence="3" id="KW-0521">NADP</keyword>
<dbReference type="EMBL" id="CP064936">
    <property type="protein sequence ID" value="QQA01475.1"/>
    <property type="molecule type" value="Genomic_DNA"/>
</dbReference>
<name>A0A7T3REA5_9SPIR</name>
<dbReference type="GO" id="GO:0009423">
    <property type="term" value="P:chorismate biosynthetic process"/>
    <property type="evidence" value="ECO:0007669"/>
    <property type="project" value="UniProtKB-UniPathway"/>
</dbReference>
<protein>
    <recommendedName>
        <fullName evidence="2">shikimate dehydrogenase (NADP(+))</fullName>
        <ecNumber evidence="2">1.1.1.25</ecNumber>
    </recommendedName>
</protein>
<comment type="catalytic activity">
    <reaction evidence="6">
        <text>shikimate + NADP(+) = 3-dehydroshikimate + NADPH + H(+)</text>
        <dbReference type="Rhea" id="RHEA:17737"/>
        <dbReference type="ChEBI" id="CHEBI:15378"/>
        <dbReference type="ChEBI" id="CHEBI:16630"/>
        <dbReference type="ChEBI" id="CHEBI:36208"/>
        <dbReference type="ChEBI" id="CHEBI:57783"/>
        <dbReference type="ChEBI" id="CHEBI:58349"/>
        <dbReference type="EC" id="1.1.1.25"/>
    </reaction>
</comment>
<dbReference type="CDD" id="cd01065">
    <property type="entry name" value="NAD_bind_Shikimate_DH"/>
    <property type="match status" value="1"/>
</dbReference>
<dbReference type="GO" id="GO:0009073">
    <property type="term" value="P:aromatic amino acid family biosynthetic process"/>
    <property type="evidence" value="ECO:0007669"/>
    <property type="project" value="UniProtKB-KW"/>
</dbReference>
<dbReference type="GO" id="GO:0004764">
    <property type="term" value="F:shikimate 3-dehydrogenase (NADP+) activity"/>
    <property type="evidence" value="ECO:0007669"/>
    <property type="project" value="UniProtKB-EC"/>
</dbReference>
<dbReference type="AlphaFoldDB" id="A0A7T3REA5"/>
<proteinExistence type="predicted"/>
<dbReference type="CDD" id="cd00502">
    <property type="entry name" value="DHQase_I"/>
    <property type="match status" value="1"/>
</dbReference>
<comment type="pathway">
    <text evidence="1">Metabolic intermediate biosynthesis; chorismate biosynthesis; chorismate from D-erythrose 4-phosphate and phosphoenolpyruvate: step 4/7.</text>
</comment>
<dbReference type="SUPFAM" id="SSF51569">
    <property type="entry name" value="Aldolase"/>
    <property type="match status" value="1"/>
</dbReference>
<dbReference type="EC" id="1.1.1.25" evidence="2"/>
<evidence type="ECO:0000313" key="10">
    <source>
        <dbReference type="Proteomes" id="UP000595224"/>
    </source>
</evidence>
<evidence type="ECO:0000256" key="6">
    <source>
        <dbReference type="ARBA" id="ARBA00049442"/>
    </source>
</evidence>
<evidence type="ECO:0000259" key="7">
    <source>
        <dbReference type="Pfam" id="PF01488"/>
    </source>
</evidence>
<keyword evidence="10" id="KW-1185">Reference proteome</keyword>
<dbReference type="InterPro" id="IPR013785">
    <property type="entry name" value="Aldolase_TIM"/>
</dbReference>
<dbReference type="InterPro" id="IPR046346">
    <property type="entry name" value="Aminoacid_DH-like_N_sf"/>
</dbReference>
<evidence type="ECO:0000313" key="9">
    <source>
        <dbReference type="EMBL" id="QQA01475.1"/>
    </source>
</evidence>
<evidence type="ECO:0000256" key="2">
    <source>
        <dbReference type="ARBA" id="ARBA00012962"/>
    </source>
</evidence>
<dbReference type="PANTHER" id="PTHR21089">
    <property type="entry name" value="SHIKIMATE DEHYDROGENASE"/>
    <property type="match status" value="1"/>
</dbReference>
<dbReference type="InterPro" id="IPR006151">
    <property type="entry name" value="Shikm_DH/Glu-tRNA_Rdtase"/>
</dbReference>